<protein>
    <recommendedName>
        <fullName evidence="4">Integrase catalytic domain-containing protein</fullName>
    </recommendedName>
</protein>
<evidence type="ECO:0000313" key="3">
    <source>
        <dbReference type="Proteomes" id="UP000037460"/>
    </source>
</evidence>
<evidence type="ECO:0008006" key="4">
    <source>
        <dbReference type="Google" id="ProtNLM"/>
    </source>
</evidence>
<proteinExistence type="predicted"/>
<feature type="compositionally biased region" description="Gly residues" evidence="1">
    <location>
        <begin position="217"/>
        <end position="228"/>
    </location>
</feature>
<name>A0A0M0JX80_9EUKA</name>
<gene>
    <name evidence="2" type="ORF">Ctob_016205</name>
</gene>
<accession>A0A0M0JX80</accession>
<comment type="caution">
    <text evidence="2">The sequence shown here is derived from an EMBL/GenBank/DDBJ whole genome shotgun (WGS) entry which is preliminary data.</text>
</comment>
<dbReference type="EMBL" id="JWZX01002128">
    <property type="protein sequence ID" value="KOO30922.1"/>
    <property type="molecule type" value="Genomic_DNA"/>
</dbReference>
<evidence type="ECO:0000313" key="2">
    <source>
        <dbReference type="EMBL" id="KOO30922.1"/>
    </source>
</evidence>
<evidence type="ECO:0000256" key="1">
    <source>
        <dbReference type="SAM" id="MobiDB-lite"/>
    </source>
</evidence>
<reference evidence="3" key="1">
    <citation type="journal article" date="2015" name="PLoS Genet.">
        <title>Genome Sequence and Transcriptome Analyses of Chrysochromulina tobin: Metabolic Tools for Enhanced Algal Fitness in the Prominent Order Prymnesiales (Haptophyceae).</title>
        <authorList>
            <person name="Hovde B.T."/>
            <person name="Deodato C.R."/>
            <person name="Hunsperger H.M."/>
            <person name="Ryken S.A."/>
            <person name="Yost W."/>
            <person name="Jha R.K."/>
            <person name="Patterson J."/>
            <person name="Monnat R.J. Jr."/>
            <person name="Barlow S.B."/>
            <person name="Starkenburg S.R."/>
            <person name="Cattolico R.A."/>
        </authorList>
    </citation>
    <scope>NUCLEOTIDE SEQUENCE</scope>
    <source>
        <strain evidence="3">CCMP291</strain>
    </source>
</reference>
<feature type="region of interest" description="Disordered" evidence="1">
    <location>
        <begin position="1038"/>
        <end position="1080"/>
    </location>
</feature>
<dbReference type="Proteomes" id="UP000037460">
    <property type="component" value="Unassembled WGS sequence"/>
</dbReference>
<feature type="region of interest" description="Disordered" evidence="1">
    <location>
        <begin position="197"/>
        <end position="228"/>
    </location>
</feature>
<keyword evidence="3" id="KW-1185">Reference proteome</keyword>
<sequence>MARDATVLAFAAEPENVQSDRWLARQINASVKEDTEAGKLFHKEARQDAAMCRSGVRLLSKVYKTVTMSNPLKLDMAEQRMATTIYFTGGMSIDQTKLAAAQFKSDHTELGSRRSQDDLAVYKAMLKELPPALQDPQSTVVRDLLWEMEEDTMNSEPLISFDKLVIKMAIMLRSVHGAAKKSKEANLTALTYAGAAKGKGKGKGAAKGATPAKGKGGKGAPGKGSSGKGATGMSCAVCGKANVLTSACTCPPCVRCKFRFCPGAPGARAITGLGCVFDLAKFPEHKLVTQANGPIPKSLYEKAGREYSKYWGVPYEASAAEASVIELDEGTLRLEEEKGYVLEGSVCEMEISSSERGIQTIVNGHPELLKLLGVMYLDNESNTPMLPGYETVLLDDGANVMLIVSKKMLEAAQAQSWTSQAAIASVVKGPKLRLEGEASITMYPLCAGGAHGLMQLQGHKASGARRNIVPPQLLEKSLGATINYHTTKYGPPSYDVAFPSGEEWLVLEYNDLFFAFVKVGGDPVLPRNMLNTNIDAETEINEAEINSAGMLCSLDPRIWAARLVTGADGVKAIKKAVRGMETMRVLTASDIHVIEHDRHRLAQTAKRKPTNATRDPKERIFTPGARFVIDVKTYAGKDQVTQIADRTGVKAPTCCIMAIDDSDSNYVYSFNSDTHTTEVLINFLSHVVAGEKMLGHEVKVCKFDRAPEVDCEALKRRAESDLHVRVLIGPSGEHECVARAEALMDTTSRATEAMIQRAKRNLGSEPRRFQALATKYAVWLNNRRPDKDGKPTHMQRHCGRVPDFGDKNGMTPFVFGCKVIRLRDEIERTNWKGAGKRVADGIFVGIEHSSYIVYNPETHRLTFEPFIWALDELELSRTGMAAGASQHDAACQIELSTAEPLVLLPPKNPTRVPAPKAPLIVIDAPIGTRIKVFWQGVKGQPELDKWYEGTIVSISTLANGQLRHTVKYDGWGDIEHVHDLVNGGKPWLRLGASSATAIESTSLLIPVGGDEFSEDLPAPIVPPSTPIAEQWATVGQKRKPAVKAANAPEPLTRRSTRVTFAPSAPPAKTQARTTRHSGGAVSVAELTSSALERTQATPSMAQIIVEHLMGDEAPAFIKGDTVETILERVADVPFRPDHLVPADVIALEASGTQIEYVTEAGTKAVKDQPKGYAQVMASPDRDEWLEASRQSFVGLKNVRGNRMRRIEEATVEGPIFDVVSVYKIKLDPSTNKLDRVTVRHNVDGNRGKRVLAKLGIAYAVPTSSTTLDEVAFKMIISDSAKRQRFLTKADVKSAYTNAATSRGKRFLRCPDTAPEFDEDGTELVLELGPPLFGEPEAGYEWQMTLEKDLTELGWTPFENVPCMWRFETKDNDCILGTIVDDLLFSEATGHDLADATIEALRKKYVGVTSEHNPTAFAGYKIEQSPERDVITISLPELIEQKFKMECPELVPAEARAKFKLEHTKGSKLQKLADALEMVPLNPSGKVTATTKIVQTLTGNLR</sequence>
<organism evidence="2 3">
    <name type="scientific">Chrysochromulina tobinii</name>
    <dbReference type="NCBI Taxonomy" id="1460289"/>
    <lineage>
        <taxon>Eukaryota</taxon>
        <taxon>Haptista</taxon>
        <taxon>Haptophyta</taxon>
        <taxon>Prymnesiophyceae</taxon>
        <taxon>Prymnesiales</taxon>
        <taxon>Chrysochromulinaceae</taxon>
        <taxon>Chrysochromulina</taxon>
    </lineage>
</organism>